<sequence>MTSTVSGNNALPLAGIQVLDLSAYIAGPYGCTLLSDLGAQVIKIEPPEGDNLRKYPSTLQAESRAFIGVNRGKRGISLDLKSAEGYEIFLKLLLKADVLVHNFRPAVPPRLKIDFPTLSQLNPKLVYCAMTGYGSSGPMANNAGYDQVLQAMSGICDSQGMGKAEPEIVYGSVVDFYASAMIANSVNAALFKRERTGQGSYVEVSLLASALTMQSTRLVWAEDEPKNIERDMRSGGITGIHPTKDGFIYLSANTPHFWEALCTLLGLQALATDERYDTVRKRAENASTIVPIIRGALQQRSAQEWEAHFGTQVPCAMVRPVHDMFEHPQVQAEGLIREFSHSKIGKYKSITGLIKMDHAACATERAAPDFGEHTSELLTEYGYSEQQIDQFRQRGIVR</sequence>
<dbReference type="GO" id="GO:0008410">
    <property type="term" value="F:CoA-transferase activity"/>
    <property type="evidence" value="ECO:0007669"/>
    <property type="project" value="TreeGrafter"/>
</dbReference>
<dbReference type="EMBL" id="DOEK01000004">
    <property type="protein sequence ID" value="HBP28394.1"/>
    <property type="molecule type" value="Genomic_DNA"/>
</dbReference>
<dbReference type="Proteomes" id="UP000264036">
    <property type="component" value="Unassembled WGS sequence"/>
</dbReference>
<dbReference type="InterPro" id="IPR050483">
    <property type="entry name" value="CoA-transferase_III_domain"/>
</dbReference>
<dbReference type="PANTHER" id="PTHR48207:SF3">
    <property type="entry name" value="SUCCINATE--HYDROXYMETHYLGLUTARATE COA-TRANSFERASE"/>
    <property type="match status" value="1"/>
</dbReference>
<proteinExistence type="predicted"/>
<protein>
    <submittedName>
        <fullName evidence="2">CoA transferase</fullName>
    </submittedName>
</protein>
<accession>A0A356LBU4</accession>
<dbReference type="AlphaFoldDB" id="A0A356LBU4"/>
<dbReference type="Pfam" id="PF02515">
    <property type="entry name" value="CoA_transf_3"/>
    <property type="match status" value="1"/>
</dbReference>
<organism evidence="2 3">
    <name type="scientific">Advenella kashmirensis</name>
    <dbReference type="NCBI Taxonomy" id="310575"/>
    <lineage>
        <taxon>Bacteria</taxon>
        <taxon>Pseudomonadati</taxon>
        <taxon>Pseudomonadota</taxon>
        <taxon>Betaproteobacteria</taxon>
        <taxon>Burkholderiales</taxon>
        <taxon>Alcaligenaceae</taxon>
    </lineage>
</organism>
<gene>
    <name evidence="2" type="ORF">DD666_03130</name>
</gene>
<reference evidence="2 3" key="1">
    <citation type="journal article" date="2018" name="Nat. Biotechnol.">
        <title>A standardized bacterial taxonomy based on genome phylogeny substantially revises the tree of life.</title>
        <authorList>
            <person name="Parks D.H."/>
            <person name="Chuvochina M."/>
            <person name="Waite D.W."/>
            <person name="Rinke C."/>
            <person name="Skarshewski A."/>
            <person name="Chaumeil P.A."/>
            <person name="Hugenholtz P."/>
        </authorList>
    </citation>
    <scope>NUCLEOTIDE SEQUENCE [LARGE SCALE GENOMIC DNA]</scope>
    <source>
        <strain evidence="2">UBA10707</strain>
    </source>
</reference>
<evidence type="ECO:0000313" key="3">
    <source>
        <dbReference type="Proteomes" id="UP000264036"/>
    </source>
</evidence>
<dbReference type="PANTHER" id="PTHR48207">
    <property type="entry name" value="SUCCINATE--HYDROXYMETHYLGLUTARATE COA-TRANSFERASE"/>
    <property type="match status" value="1"/>
</dbReference>
<comment type="caution">
    <text evidence="2">The sequence shown here is derived from an EMBL/GenBank/DDBJ whole genome shotgun (WGS) entry which is preliminary data.</text>
</comment>
<keyword evidence="1 2" id="KW-0808">Transferase</keyword>
<dbReference type="SUPFAM" id="SSF89796">
    <property type="entry name" value="CoA-transferase family III (CaiB/BaiF)"/>
    <property type="match status" value="1"/>
</dbReference>
<evidence type="ECO:0000256" key="1">
    <source>
        <dbReference type="ARBA" id="ARBA00022679"/>
    </source>
</evidence>
<evidence type="ECO:0000313" key="2">
    <source>
        <dbReference type="EMBL" id="HBP28394.1"/>
    </source>
</evidence>
<dbReference type="InterPro" id="IPR003673">
    <property type="entry name" value="CoA-Trfase_fam_III"/>
</dbReference>
<dbReference type="InterPro" id="IPR044855">
    <property type="entry name" value="CoA-Trfase_III_dom3_sf"/>
</dbReference>
<dbReference type="InterPro" id="IPR023606">
    <property type="entry name" value="CoA-Trfase_III_dom_1_sf"/>
</dbReference>
<name>A0A356LBU4_9BURK</name>
<dbReference type="Gene3D" id="3.40.50.10540">
    <property type="entry name" value="Crotonobetainyl-coa:carnitine coa-transferase, domain 1"/>
    <property type="match status" value="1"/>
</dbReference>
<dbReference type="Gene3D" id="3.30.1540.10">
    <property type="entry name" value="formyl-coa transferase, domain 3"/>
    <property type="match status" value="1"/>
</dbReference>